<sequence>MPARPGGGRILQVVLGRGRRPRFPNAPDVTAAARRTTLTARLHPCSGRDRSGCCPSVGDPPCSKVRGDRATAATSTRPR</sequence>
<gene>
    <name evidence="2" type="ORF">NDU88_005699</name>
</gene>
<evidence type="ECO:0000313" key="3">
    <source>
        <dbReference type="Proteomes" id="UP001066276"/>
    </source>
</evidence>
<dbReference type="AlphaFoldDB" id="A0AAV7PG55"/>
<reference evidence="2" key="1">
    <citation type="journal article" date="2022" name="bioRxiv">
        <title>Sequencing and chromosome-scale assembly of the giantPleurodeles waltlgenome.</title>
        <authorList>
            <person name="Brown T."/>
            <person name="Elewa A."/>
            <person name="Iarovenko S."/>
            <person name="Subramanian E."/>
            <person name="Araus A.J."/>
            <person name="Petzold A."/>
            <person name="Susuki M."/>
            <person name="Suzuki K.-i.T."/>
            <person name="Hayashi T."/>
            <person name="Toyoda A."/>
            <person name="Oliveira C."/>
            <person name="Osipova E."/>
            <person name="Leigh N.D."/>
            <person name="Simon A."/>
            <person name="Yun M.H."/>
        </authorList>
    </citation>
    <scope>NUCLEOTIDE SEQUENCE</scope>
    <source>
        <strain evidence="2">20211129_DDA</strain>
        <tissue evidence="2">Liver</tissue>
    </source>
</reference>
<keyword evidence="3" id="KW-1185">Reference proteome</keyword>
<proteinExistence type="predicted"/>
<dbReference type="Proteomes" id="UP001066276">
    <property type="component" value="Chromosome 7"/>
</dbReference>
<feature type="region of interest" description="Disordered" evidence="1">
    <location>
        <begin position="46"/>
        <end position="79"/>
    </location>
</feature>
<comment type="caution">
    <text evidence="2">The sequence shown here is derived from an EMBL/GenBank/DDBJ whole genome shotgun (WGS) entry which is preliminary data.</text>
</comment>
<evidence type="ECO:0000313" key="2">
    <source>
        <dbReference type="EMBL" id="KAJ1127296.1"/>
    </source>
</evidence>
<protein>
    <submittedName>
        <fullName evidence="2">Uncharacterized protein</fullName>
    </submittedName>
</protein>
<accession>A0AAV7PG55</accession>
<organism evidence="2 3">
    <name type="scientific">Pleurodeles waltl</name>
    <name type="common">Iberian ribbed newt</name>
    <dbReference type="NCBI Taxonomy" id="8319"/>
    <lineage>
        <taxon>Eukaryota</taxon>
        <taxon>Metazoa</taxon>
        <taxon>Chordata</taxon>
        <taxon>Craniata</taxon>
        <taxon>Vertebrata</taxon>
        <taxon>Euteleostomi</taxon>
        <taxon>Amphibia</taxon>
        <taxon>Batrachia</taxon>
        <taxon>Caudata</taxon>
        <taxon>Salamandroidea</taxon>
        <taxon>Salamandridae</taxon>
        <taxon>Pleurodelinae</taxon>
        <taxon>Pleurodeles</taxon>
    </lineage>
</organism>
<evidence type="ECO:0000256" key="1">
    <source>
        <dbReference type="SAM" id="MobiDB-lite"/>
    </source>
</evidence>
<dbReference type="EMBL" id="JANPWB010000011">
    <property type="protein sequence ID" value="KAJ1127296.1"/>
    <property type="molecule type" value="Genomic_DNA"/>
</dbReference>
<name>A0AAV7PG55_PLEWA</name>